<dbReference type="PANTHER" id="PTHR42985:SF5">
    <property type="entry name" value="FI02094P-RELATED"/>
    <property type="match status" value="1"/>
</dbReference>
<dbReference type="InterPro" id="IPR051163">
    <property type="entry name" value="Sodium:Solute_Symporter_SSF"/>
</dbReference>
<feature type="transmembrane region" description="Helical" evidence="12">
    <location>
        <begin position="39"/>
        <end position="58"/>
    </location>
</feature>
<protein>
    <recommendedName>
        <fullName evidence="15">Sodium-coupled monocarboxylate transporter 1</fullName>
    </recommendedName>
</protein>
<evidence type="ECO:0000256" key="10">
    <source>
        <dbReference type="ARBA" id="ARBA00023201"/>
    </source>
</evidence>
<evidence type="ECO:0008006" key="15">
    <source>
        <dbReference type="Google" id="ProtNLM"/>
    </source>
</evidence>
<comment type="caution">
    <text evidence="13">The sequence shown here is derived from an EMBL/GenBank/DDBJ whole genome shotgun (WGS) entry which is preliminary data.</text>
</comment>
<reference evidence="13 14" key="1">
    <citation type="submission" date="2024-05" db="EMBL/GenBank/DDBJ databases">
        <title>Genetic variation in Jamaican populations of the coffee berry borer (Hypothenemus hampei).</title>
        <authorList>
            <person name="Errbii M."/>
            <person name="Myrie A."/>
        </authorList>
    </citation>
    <scope>NUCLEOTIDE SEQUENCE [LARGE SCALE GENOMIC DNA]</scope>
    <source>
        <strain evidence="13">JA-Hopewell-2020-01-JO</strain>
        <tissue evidence="13">Whole body</tissue>
    </source>
</reference>
<keyword evidence="4" id="KW-1003">Cell membrane</keyword>
<feature type="transmembrane region" description="Helical" evidence="12">
    <location>
        <begin position="407"/>
        <end position="427"/>
    </location>
</feature>
<name>A0ABD1EHU4_HYPHA</name>
<dbReference type="EMBL" id="JBDJPC010000007">
    <property type="protein sequence ID" value="KAL1494270.1"/>
    <property type="molecule type" value="Genomic_DNA"/>
</dbReference>
<accession>A0ABD1EHU4</accession>
<evidence type="ECO:0000256" key="12">
    <source>
        <dbReference type="SAM" id="Phobius"/>
    </source>
</evidence>
<comment type="similarity">
    <text evidence="2 11">Belongs to the sodium:solute symporter (SSF) (TC 2.A.21) family.</text>
</comment>
<evidence type="ECO:0000313" key="13">
    <source>
        <dbReference type="EMBL" id="KAL1494270.1"/>
    </source>
</evidence>
<keyword evidence="14" id="KW-1185">Reference proteome</keyword>
<keyword evidence="6 12" id="KW-1133">Transmembrane helix</keyword>
<evidence type="ECO:0000256" key="7">
    <source>
        <dbReference type="ARBA" id="ARBA00023053"/>
    </source>
</evidence>
<keyword evidence="8" id="KW-0406">Ion transport</keyword>
<evidence type="ECO:0000256" key="1">
    <source>
        <dbReference type="ARBA" id="ARBA00004651"/>
    </source>
</evidence>
<evidence type="ECO:0000256" key="8">
    <source>
        <dbReference type="ARBA" id="ARBA00023065"/>
    </source>
</evidence>
<evidence type="ECO:0000256" key="6">
    <source>
        <dbReference type="ARBA" id="ARBA00022989"/>
    </source>
</evidence>
<dbReference type="AlphaFoldDB" id="A0ABD1EHU4"/>
<proteinExistence type="inferred from homology"/>
<dbReference type="GO" id="GO:0005886">
    <property type="term" value="C:plasma membrane"/>
    <property type="evidence" value="ECO:0007669"/>
    <property type="project" value="UniProtKB-SubCell"/>
</dbReference>
<feature type="transmembrane region" description="Helical" evidence="12">
    <location>
        <begin position="264"/>
        <end position="282"/>
    </location>
</feature>
<evidence type="ECO:0000256" key="11">
    <source>
        <dbReference type="RuleBase" id="RU362091"/>
    </source>
</evidence>
<gene>
    <name evidence="13" type="ORF">ABEB36_009894</name>
</gene>
<dbReference type="InterPro" id="IPR001734">
    <property type="entry name" value="Na/solute_symporter"/>
</dbReference>
<keyword evidence="7" id="KW-0915">Sodium</keyword>
<keyword evidence="3" id="KW-0813">Transport</keyword>
<evidence type="ECO:0000256" key="4">
    <source>
        <dbReference type="ARBA" id="ARBA00022475"/>
    </source>
</evidence>
<dbReference type="PANTHER" id="PTHR42985">
    <property type="entry name" value="SODIUM-COUPLED MONOCARBOXYLATE TRANSPORTER"/>
    <property type="match status" value="1"/>
</dbReference>
<dbReference type="GO" id="GO:0006814">
    <property type="term" value="P:sodium ion transport"/>
    <property type="evidence" value="ECO:0007669"/>
    <property type="project" value="UniProtKB-KW"/>
</dbReference>
<keyword evidence="9 12" id="KW-0472">Membrane</keyword>
<organism evidence="13 14">
    <name type="scientific">Hypothenemus hampei</name>
    <name type="common">Coffee berry borer</name>
    <dbReference type="NCBI Taxonomy" id="57062"/>
    <lineage>
        <taxon>Eukaryota</taxon>
        <taxon>Metazoa</taxon>
        <taxon>Ecdysozoa</taxon>
        <taxon>Arthropoda</taxon>
        <taxon>Hexapoda</taxon>
        <taxon>Insecta</taxon>
        <taxon>Pterygota</taxon>
        <taxon>Neoptera</taxon>
        <taxon>Endopterygota</taxon>
        <taxon>Coleoptera</taxon>
        <taxon>Polyphaga</taxon>
        <taxon>Cucujiformia</taxon>
        <taxon>Curculionidae</taxon>
        <taxon>Scolytinae</taxon>
        <taxon>Hypothenemus</taxon>
    </lineage>
</organism>
<sequence length="612" mass="67606">MADNVPNMMSHLDVGEKVVIGLDVSDVGTAMRKFLWPDYLVFLSMLLMCLVIGLYYGFFKQSNDAQEYLVGNRNMATVPIAMSLIASFISGISLLGIPTEVYVYGIQYTYIIGGCFLMSLVMSNVYLPVFHGLRLTSTYEYHELRFDKKVRLFGSMLFVISSITWLPLVIYVPALAFNQVTDINVHLITPVVCVICIFYTSMGGIKAVVWTDVIQIAIMLGAIILVTIKGTLDVGGISQVVQKNLETGRIERPNFEFDPLSRHTIWSLTIGGFAFFLQTAAINQNMVQRYLALPTLLAARRALWLFFSGLVLIISICSYVGLLIYATFHKCDPLTTMLAREKDQLLPLLVMTVLGSIPGLPGIVLAGNFSAALSSLSTALNSLSAVILEDFCKSLVRKELNKKQAALLMKLTVLAFGVICVGLVFIVEKLGAVLQLSISIGAISSGPSLGIFTMGMLIPHINAKGALYGGISSLVFMGWFCLKTQSLIASGDLTFPEKPVSIEGCHYSFQPKQSSSTNIIYDPSVNVTDVTHTDEQYMIYRLSYLWYTLMGAFVAIFVGTLISSVTKFNDPRDVDRKLLAPFIRNWIKPREFPNEMQGDELIYAFKATSVSK</sequence>
<dbReference type="Gene3D" id="1.20.1730.10">
    <property type="entry name" value="Sodium/glucose cotransporter"/>
    <property type="match status" value="1"/>
</dbReference>
<feature type="transmembrane region" description="Helical" evidence="12">
    <location>
        <begin position="433"/>
        <end position="458"/>
    </location>
</feature>
<comment type="subcellular location">
    <subcellularLocation>
        <location evidence="1">Cell membrane</location>
        <topology evidence="1">Multi-pass membrane protein</topology>
    </subcellularLocation>
</comment>
<dbReference type="CDD" id="cd11492">
    <property type="entry name" value="SLC5sbd_NIS-SMVT"/>
    <property type="match status" value="1"/>
</dbReference>
<dbReference type="Pfam" id="PF00474">
    <property type="entry name" value="SSF"/>
    <property type="match status" value="1"/>
</dbReference>
<dbReference type="NCBIfam" id="TIGR00813">
    <property type="entry name" value="sss"/>
    <property type="match status" value="1"/>
</dbReference>
<feature type="transmembrane region" description="Helical" evidence="12">
    <location>
        <begin position="109"/>
        <end position="129"/>
    </location>
</feature>
<feature type="transmembrane region" description="Helical" evidence="12">
    <location>
        <begin position="183"/>
        <end position="200"/>
    </location>
</feature>
<feature type="transmembrane region" description="Helical" evidence="12">
    <location>
        <begin position="544"/>
        <end position="562"/>
    </location>
</feature>
<feature type="transmembrane region" description="Helical" evidence="12">
    <location>
        <begin position="465"/>
        <end position="488"/>
    </location>
</feature>
<keyword evidence="10" id="KW-0739">Sodium transport</keyword>
<dbReference type="Proteomes" id="UP001566132">
    <property type="component" value="Unassembled WGS sequence"/>
</dbReference>
<feature type="transmembrane region" description="Helical" evidence="12">
    <location>
        <begin position="345"/>
        <end position="366"/>
    </location>
</feature>
<feature type="transmembrane region" description="Helical" evidence="12">
    <location>
        <begin position="303"/>
        <end position="325"/>
    </location>
</feature>
<feature type="transmembrane region" description="Helical" evidence="12">
    <location>
        <begin position="150"/>
        <end position="171"/>
    </location>
</feature>
<evidence type="ECO:0000256" key="2">
    <source>
        <dbReference type="ARBA" id="ARBA00006434"/>
    </source>
</evidence>
<feature type="transmembrane region" description="Helical" evidence="12">
    <location>
        <begin position="78"/>
        <end position="97"/>
    </location>
</feature>
<dbReference type="PROSITE" id="PS50283">
    <property type="entry name" value="NA_SOLUT_SYMP_3"/>
    <property type="match status" value="1"/>
</dbReference>
<evidence type="ECO:0000256" key="5">
    <source>
        <dbReference type="ARBA" id="ARBA00022692"/>
    </source>
</evidence>
<keyword evidence="5 12" id="KW-0812">Transmembrane</keyword>
<feature type="transmembrane region" description="Helical" evidence="12">
    <location>
        <begin position="207"/>
        <end position="228"/>
    </location>
</feature>
<dbReference type="GO" id="GO:0022857">
    <property type="term" value="F:transmembrane transporter activity"/>
    <property type="evidence" value="ECO:0007669"/>
    <property type="project" value="UniProtKB-ARBA"/>
</dbReference>
<evidence type="ECO:0000256" key="3">
    <source>
        <dbReference type="ARBA" id="ARBA00022448"/>
    </source>
</evidence>
<dbReference type="InterPro" id="IPR038377">
    <property type="entry name" value="Na/Glc_symporter_sf"/>
</dbReference>
<evidence type="ECO:0000256" key="9">
    <source>
        <dbReference type="ARBA" id="ARBA00023136"/>
    </source>
</evidence>
<evidence type="ECO:0000313" key="14">
    <source>
        <dbReference type="Proteomes" id="UP001566132"/>
    </source>
</evidence>